<evidence type="ECO:0000313" key="4">
    <source>
        <dbReference type="Proteomes" id="UP000005730"/>
    </source>
</evidence>
<dbReference type="Gene3D" id="3.40.50.720">
    <property type="entry name" value="NAD(P)-binding Rossmann-like Domain"/>
    <property type="match status" value="1"/>
</dbReference>
<evidence type="ECO:0000259" key="2">
    <source>
        <dbReference type="Pfam" id="PF22725"/>
    </source>
</evidence>
<organism evidence="3 4">
    <name type="scientific">Thermanaerovibrio velox DSM 12556</name>
    <dbReference type="NCBI Taxonomy" id="926567"/>
    <lineage>
        <taxon>Bacteria</taxon>
        <taxon>Thermotogati</taxon>
        <taxon>Synergistota</taxon>
        <taxon>Synergistia</taxon>
        <taxon>Synergistales</taxon>
        <taxon>Synergistaceae</taxon>
        <taxon>Thermanaerovibrio</taxon>
    </lineage>
</organism>
<dbReference type="InterPro" id="IPR055170">
    <property type="entry name" value="GFO_IDH_MocA-like_dom"/>
</dbReference>
<sequence length="321" mass="35708">MASSLRVGVIGVGHLGYHHARLYSEILGADLVGVVDSNEDRAHYVGDTMGVPSFTDFRMFLDQVKPDAISVAVPTSLHYQVASEALKRGIHVLVEKPVTTKLEEAEGLLRLAADMDLVLQVGHVERFNSAVQYVRSMVEEPLFIQTRRMGPFSPRISDVGVVLDLMIHDIDIILSMVNSEIEKISATGAKVKSDHEDIACAQITFKNGTIAHVLVSRVSEKRIRQMDIMERERYIVVDFESQDVSINRCLKSGSGLVEVVEHPVYPKKEPLKMELQHFLDCIREGRQPLVGIRDGKRALEVCVRVLRQIWGDSSIGSSVAV</sequence>
<dbReference type="SUPFAM" id="SSF55347">
    <property type="entry name" value="Glyceraldehyde-3-phosphate dehydrogenase-like, C-terminal domain"/>
    <property type="match status" value="1"/>
</dbReference>
<keyword evidence="4" id="KW-1185">Reference proteome</keyword>
<reference evidence="3 4" key="1">
    <citation type="submission" date="2011-10" db="EMBL/GenBank/DDBJ databases">
        <title>The Noncontiguous Finished genome of Thermanaerovibrio velox DSM 12556.</title>
        <authorList>
            <consortium name="US DOE Joint Genome Institute (JGI-PGF)"/>
            <person name="Lucas S."/>
            <person name="Copeland A."/>
            <person name="Lapidus A."/>
            <person name="Glavina del Rio T."/>
            <person name="Dalin E."/>
            <person name="Tice H."/>
            <person name="Bruce D."/>
            <person name="Goodwin L."/>
            <person name="Pitluck S."/>
            <person name="Peters L."/>
            <person name="Mikhailova N."/>
            <person name="Teshima H."/>
            <person name="Kyrpides N."/>
            <person name="Mavromatis K."/>
            <person name="Ivanova N."/>
            <person name="Markowitz V."/>
            <person name="Cheng J.-F."/>
            <person name="Hugenholtz P."/>
            <person name="Woyke T."/>
            <person name="Wu D."/>
            <person name="Spring S."/>
            <person name="Brambilla E.-M."/>
            <person name="Klenk H.-P."/>
            <person name="Eisen J.A."/>
        </authorList>
    </citation>
    <scope>NUCLEOTIDE SEQUENCE [LARGE SCALE GENOMIC DNA]</scope>
    <source>
        <strain evidence="3 4">DSM 12556</strain>
    </source>
</reference>
<dbReference type="GO" id="GO:0000166">
    <property type="term" value="F:nucleotide binding"/>
    <property type="evidence" value="ECO:0007669"/>
    <property type="project" value="InterPro"/>
</dbReference>
<dbReference type="PANTHER" id="PTHR43377">
    <property type="entry name" value="BILIVERDIN REDUCTASE A"/>
    <property type="match status" value="1"/>
</dbReference>
<dbReference type="RefSeq" id="WP_006583569.1">
    <property type="nucleotide sequence ID" value="NZ_CM001377.1"/>
</dbReference>
<evidence type="ECO:0000313" key="3">
    <source>
        <dbReference type="EMBL" id="EHM10075.1"/>
    </source>
</evidence>
<dbReference type="Pfam" id="PF01408">
    <property type="entry name" value="GFO_IDH_MocA"/>
    <property type="match status" value="1"/>
</dbReference>
<feature type="domain" description="GFO/IDH/MocA-like oxidoreductase" evidence="2">
    <location>
        <begin position="156"/>
        <end position="222"/>
    </location>
</feature>
<feature type="domain" description="Gfo/Idh/MocA-like oxidoreductase N-terminal" evidence="1">
    <location>
        <begin position="5"/>
        <end position="123"/>
    </location>
</feature>
<proteinExistence type="predicted"/>
<dbReference type="HOGENOM" id="CLU_023194_10_0_0"/>
<evidence type="ECO:0000259" key="1">
    <source>
        <dbReference type="Pfam" id="PF01408"/>
    </source>
</evidence>
<dbReference type="InterPro" id="IPR036291">
    <property type="entry name" value="NAD(P)-bd_dom_sf"/>
</dbReference>
<dbReference type="Proteomes" id="UP000005730">
    <property type="component" value="Chromosome"/>
</dbReference>
<dbReference type="STRING" id="926567.TheveDRAFT_0939"/>
<dbReference type="OrthoDB" id="9783105at2"/>
<dbReference type="AlphaFoldDB" id="H0URY6"/>
<dbReference type="SUPFAM" id="SSF51735">
    <property type="entry name" value="NAD(P)-binding Rossmann-fold domains"/>
    <property type="match status" value="1"/>
</dbReference>
<protein>
    <submittedName>
        <fullName evidence="3">Putative dehydrogenase</fullName>
    </submittedName>
</protein>
<dbReference type="Gene3D" id="3.30.360.10">
    <property type="entry name" value="Dihydrodipicolinate Reductase, domain 2"/>
    <property type="match status" value="1"/>
</dbReference>
<dbReference type="Pfam" id="PF22725">
    <property type="entry name" value="GFO_IDH_MocA_C3"/>
    <property type="match status" value="1"/>
</dbReference>
<dbReference type="InterPro" id="IPR000683">
    <property type="entry name" value="Gfo/Idh/MocA-like_OxRdtase_N"/>
</dbReference>
<dbReference type="EMBL" id="CM001377">
    <property type="protein sequence ID" value="EHM10075.1"/>
    <property type="molecule type" value="Genomic_DNA"/>
</dbReference>
<dbReference type="PANTHER" id="PTHR43377:SF1">
    <property type="entry name" value="BILIVERDIN REDUCTASE A"/>
    <property type="match status" value="1"/>
</dbReference>
<dbReference type="eggNOG" id="COG0673">
    <property type="taxonomic scope" value="Bacteria"/>
</dbReference>
<accession>H0URY6</accession>
<gene>
    <name evidence="3" type="ORF">TheveDRAFT_0939</name>
</gene>
<name>H0URY6_9BACT</name>
<dbReference type="InterPro" id="IPR051450">
    <property type="entry name" value="Gfo/Idh/MocA_Oxidoreductases"/>
</dbReference>